<proteinExistence type="predicted"/>
<sequence length="165" mass="18836">MPKLDLAPLVTAARVHPDWNILLAGRLGKHPRLQSLAELPNVRLAGVRSLTELPDYIGRFDVCLALKRSDERASDIIPDYIYQYFSTGKPVVAMLWPDEVEEYPDVIYGAHTPQEYVRLCAEALAEDRNWVANRRRDYGRAAAWSARSEEVIRILGDIGLYREEK</sequence>
<dbReference type="AlphaFoldDB" id="A0A645EFV7"/>
<keyword evidence="1" id="KW-0328">Glycosyltransferase</keyword>
<keyword evidence="1" id="KW-0808">Transferase</keyword>
<gene>
    <name evidence="1" type="primary">tuaH</name>
    <name evidence="1" type="ORF">SDC9_147989</name>
</gene>
<accession>A0A645EFV7</accession>
<dbReference type="SUPFAM" id="SSF53756">
    <property type="entry name" value="UDP-Glycosyltransferase/glycogen phosphorylase"/>
    <property type="match status" value="1"/>
</dbReference>
<dbReference type="Gene3D" id="3.40.50.2000">
    <property type="entry name" value="Glycogen Phosphorylase B"/>
    <property type="match status" value="1"/>
</dbReference>
<dbReference type="EMBL" id="VSSQ01046814">
    <property type="protein sequence ID" value="MPN00791.1"/>
    <property type="molecule type" value="Genomic_DNA"/>
</dbReference>
<organism evidence="1">
    <name type="scientific">bioreactor metagenome</name>
    <dbReference type="NCBI Taxonomy" id="1076179"/>
    <lineage>
        <taxon>unclassified sequences</taxon>
        <taxon>metagenomes</taxon>
        <taxon>ecological metagenomes</taxon>
    </lineage>
</organism>
<reference evidence="1" key="1">
    <citation type="submission" date="2019-08" db="EMBL/GenBank/DDBJ databases">
        <authorList>
            <person name="Kucharzyk K."/>
            <person name="Murdoch R.W."/>
            <person name="Higgins S."/>
            <person name="Loffler F."/>
        </authorList>
    </citation>
    <scope>NUCLEOTIDE SEQUENCE</scope>
</reference>
<evidence type="ECO:0000313" key="1">
    <source>
        <dbReference type="EMBL" id="MPN00791.1"/>
    </source>
</evidence>
<comment type="caution">
    <text evidence="1">The sequence shown here is derived from an EMBL/GenBank/DDBJ whole genome shotgun (WGS) entry which is preliminary data.</text>
</comment>
<dbReference type="EC" id="2.4.-.-" evidence="1"/>
<protein>
    <submittedName>
        <fullName evidence="1">Putative teichuronic acid biosynthesis glycosyltransferase TuaH</fullName>
        <ecNumber evidence="1">2.4.-.-</ecNumber>
    </submittedName>
</protein>
<name>A0A645EFV7_9ZZZZ</name>
<dbReference type="GO" id="GO:0016757">
    <property type="term" value="F:glycosyltransferase activity"/>
    <property type="evidence" value="ECO:0007669"/>
    <property type="project" value="UniProtKB-KW"/>
</dbReference>